<evidence type="ECO:0000256" key="6">
    <source>
        <dbReference type="ARBA" id="ARBA00047561"/>
    </source>
</evidence>
<evidence type="ECO:0000256" key="4">
    <source>
        <dbReference type="ARBA" id="ARBA00023027"/>
    </source>
</evidence>
<dbReference type="Pfam" id="PF13241">
    <property type="entry name" value="NAD_binding_7"/>
    <property type="match status" value="1"/>
</dbReference>
<dbReference type="PANTHER" id="PTHR35330">
    <property type="entry name" value="SIROHEME BIOSYNTHESIS PROTEIN MET8"/>
    <property type="match status" value="1"/>
</dbReference>
<accession>A0ABT9Z4G9</accession>
<comment type="catalytic activity">
    <reaction evidence="6">
        <text>precorrin-2 + NAD(+) = sirohydrochlorin + NADH + 2 H(+)</text>
        <dbReference type="Rhea" id="RHEA:15613"/>
        <dbReference type="ChEBI" id="CHEBI:15378"/>
        <dbReference type="ChEBI" id="CHEBI:57540"/>
        <dbReference type="ChEBI" id="CHEBI:57945"/>
        <dbReference type="ChEBI" id="CHEBI:58351"/>
        <dbReference type="ChEBI" id="CHEBI:58827"/>
        <dbReference type="EC" id="1.3.1.76"/>
    </reaction>
</comment>
<comment type="caution">
    <text evidence="7">The sequence shown here is derived from an EMBL/GenBank/DDBJ whole genome shotgun (WGS) entry which is preliminary data.</text>
</comment>
<evidence type="ECO:0000256" key="2">
    <source>
        <dbReference type="ARBA" id="ARBA00012400"/>
    </source>
</evidence>
<comment type="pathway">
    <text evidence="1">Porphyrin-containing compound metabolism; siroheme biosynthesis; sirohydrochlorin from precorrin-2: step 1/1.</text>
</comment>
<proteinExistence type="predicted"/>
<evidence type="ECO:0000256" key="3">
    <source>
        <dbReference type="ARBA" id="ARBA00023002"/>
    </source>
</evidence>
<dbReference type="InterPro" id="IPR028161">
    <property type="entry name" value="Met8-like"/>
</dbReference>
<keyword evidence="5" id="KW-0627">Porphyrin biosynthesis</keyword>
<gene>
    <name evidence="7" type="ORF">J2S02_003462</name>
</gene>
<evidence type="ECO:0000313" key="8">
    <source>
        <dbReference type="Proteomes" id="UP001232245"/>
    </source>
</evidence>
<dbReference type="GO" id="GO:0051266">
    <property type="term" value="F:sirohydrochlorin ferrochelatase activity"/>
    <property type="evidence" value="ECO:0007669"/>
    <property type="project" value="UniProtKB-EC"/>
</dbReference>
<dbReference type="PANTHER" id="PTHR35330:SF1">
    <property type="entry name" value="SIROHEME BIOSYNTHESIS PROTEIN MET8"/>
    <property type="match status" value="1"/>
</dbReference>
<dbReference type="Proteomes" id="UP001232245">
    <property type="component" value="Unassembled WGS sequence"/>
</dbReference>
<evidence type="ECO:0000256" key="5">
    <source>
        <dbReference type="ARBA" id="ARBA00023244"/>
    </source>
</evidence>
<keyword evidence="7" id="KW-0456">Lyase</keyword>
<dbReference type="EMBL" id="JAUSTZ010000007">
    <property type="protein sequence ID" value="MDQ0227117.1"/>
    <property type="molecule type" value="Genomic_DNA"/>
</dbReference>
<keyword evidence="4" id="KW-0520">NAD</keyword>
<dbReference type="NCBIfam" id="TIGR01470">
    <property type="entry name" value="cysG_Nterm"/>
    <property type="match status" value="1"/>
</dbReference>
<dbReference type="Gene3D" id="3.40.50.720">
    <property type="entry name" value="NAD(P)-binding Rossmann-like Domain"/>
    <property type="match status" value="1"/>
</dbReference>
<organism evidence="7 8">
    <name type="scientific">Metabacillus niabensis</name>
    <dbReference type="NCBI Taxonomy" id="324854"/>
    <lineage>
        <taxon>Bacteria</taxon>
        <taxon>Bacillati</taxon>
        <taxon>Bacillota</taxon>
        <taxon>Bacilli</taxon>
        <taxon>Bacillales</taxon>
        <taxon>Bacillaceae</taxon>
        <taxon>Metabacillus</taxon>
    </lineage>
</organism>
<dbReference type="EC" id="1.3.1.76" evidence="2"/>
<sequence length="168" mass="18717">MIPLHIDVKGKKVIVVGGGKIAYRRLCLFLAEGANITVISPNVISEIEELFHLGKITWLEKKIELEDLKNAFFIIAATNDASINEWIAANIEENQLINIVSNAKLGNVTVPKTVKKGKLILSVSTSGASPKLSKEISEKLIEQFEDDFIEELDKLYVERELNKKGNSR</sequence>
<keyword evidence="3 7" id="KW-0560">Oxidoreductase</keyword>
<evidence type="ECO:0000256" key="1">
    <source>
        <dbReference type="ARBA" id="ARBA00005010"/>
    </source>
</evidence>
<dbReference type="SUPFAM" id="SSF75615">
    <property type="entry name" value="Siroheme synthase middle domains-like"/>
    <property type="match status" value="1"/>
</dbReference>
<dbReference type="GO" id="GO:0043115">
    <property type="term" value="F:precorrin-2 dehydrogenase activity"/>
    <property type="evidence" value="ECO:0007669"/>
    <property type="project" value="UniProtKB-EC"/>
</dbReference>
<dbReference type="RefSeq" id="WP_174881648.1">
    <property type="nucleotide sequence ID" value="NZ_CADEPK010000392.1"/>
</dbReference>
<reference evidence="7 8" key="1">
    <citation type="submission" date="2023-07" db="EMBL/GenBank/DDBJ databases">
        <title>Genomic Encyclopedia of Type Strains, Phase IV (KMG-IV): sequencing the most valuable type-strain genomes for metagenomic binning, comparative biology and taxonomic classification.</title>
        <authorList>
            <person name="Goeker M."/>
        </authorList>
    </citation>
    <scope>NUCLEOTIDE SEQUENCE [LARGE SCALE GENOMIC DNA]</scope>
    <source>
        <strain evidence="7 8">DSM 17723</strain>
    </source>
</reference>
<keyword evidence="8" id="KW-1185">Reference proteome</keyword>
<dbReference type="SUPFAM" id="SSF51735">
    <property type="entry name" value="NAD(P)-binding Rossmann-fold domains"/>
    <property type="match status" value="1"/>
</dbReference>
<protein>
    <recommendedName>
        <fullName evidence="2">precorrin-2 dehydrogenase</fullName>
        <ecNumber evidence="2">1.3.1.76</ecNumber>
    </recommendedName>
</protein>
<dbReference type="InterPro" id="IPR006367">
    <property type="entry name" value="Sirohaem_synthase_N"/>
</dbReference>
<dbReference type="InterPro" id="IPR036291">
    <property type="entry name" value="NAD(P)-bd_dom_sf"/>
</dbReference>
<evidence type="ECO:0000313" key="7">
    <source>
        <dbReference type="EMBL" id="MDQ0227117.1"/>
    </source>
</evidence>
<name>A0ABT9Z4G9_9BACI</name>